<sequence length="244" mass="26533">MAKKTLVVLENNPAVMTALATKLGVSPTLTFHDIYSLDPADLYHIPKPVVALLAVVPDSKGRDADKKREDNAGLGADYHDPESKSPLVWFKQTIGNACGSYGFVHSIMNGPAKEYIIPGSLLDKIRSDALPLKMEERAKMLYDSQEFEEAHSACAALGDTVSPEALSEDPFGHYVAFVRVDGHLWELDGDRNGPIDRGVLADDEDVLSPRALDLGLKRIIKVEEESGVGDVYFSALALVGENKN</sequence>
<keyword evidence="10" id="KW-1185">Reference proteome</keyword>
<dbReference type="InterPro" id="IPR036959">
    <property type="entry name" value="Peptidase_C12_UCH_sf"/>
</dbReference>
<dbReference type="EMBL" id="MU865948">
    <property type="protein sequence ID" value="KAK4447678.1"/>
    <property type="molecule type" value="Genomic_DNA"/>
</dbReference>
<evidence type="ECO:0000313" key="10">
    <source>
        <dbReference type="Proteomes" id="UP001321760"/>
    </source>
</evidence>
<dbReference type="GO" id="GO:0016579">
    <property type="term" value="P:protein deubiquitination"/>
    <property type="evidence" value="ECO:0007669"/>
    <property type="project" value="TreeGrafter"/>
</dbReference>
<name>A0AAV9GHK0_9PEZI</name>
<organism evidence="9 10">
    <name type="scientific">Podospora aff. communis PSN243</name>
    <dbReference type="NCBI Taxonomy" id="3040156"/>
    <lineage>
        <taxon>Eukaryota</taxon>
        <taxon>Fungi</taxon>
        <taxon>Dikarya</taxon>
        <taxon>Ascomycota</taxon>
        <taxon>Pezizomycotina</taxon>
        <taxon>Sordariomycetes</taxon>
        <taxon>Sordariomycetidae</taxon>
        <taxon>Sordariales</taxon>
        <taxon>Podosporaceae</taxon>
        <taxon>Podospora</taxon>
    </lineage>
</organism>
<evidence type="ECO:0000259" key="8">
    <source>
        <dbReference type="PROSITE" id="PS52048"/>
    </source>
</evidence>
<dbReference type="InterPro" id="IPR038765">
    <property type="entry name" value="Papain-like_cys_pep_sf"/>
</dbReference>
<feature type="active site" description="Proton donor" evidence="6">
    <location>
        <position position="173"/>
    </location>
</feature>
<dbReference type="GO" id="GO:0006511">
    <property type="term" value="P:ubiquitin-dependent protein catabolic process"/>
    <property type="evidence" value="ECO:0007669"/>
    <property type="project" value="UniProtKB-UniRule"/>
</dbReference>
<dbReference type="PROSITE" id="PS52048">
    <property type="entry name" value="UCH_DOMAIN"/>
    <property type="match status" value="1"/>
</dbReference>
<evidence type="ECO:0000313" key="9">
    <source>
        <dbReference type="EMBL" id="KAK4447678.1"/>
    </source>
</evidence>
<dbReference type="InterPro" id="IPR001578">
    <property type="entry name" value="Peptidase_C12_UCH"/>
</dbReference>
<evidence type="ECO:0000256" key="3">
    <source>
        <dbReference type="ARBA" id="ARBA00022786"/>
    </source>
</evidence>
<dbReference type="GO" id="GO:0004843">
    <property type="term" value="F:cysteine-type deubiquitinase activity"/>
    <property type="evidence" value="ECO:0007669"/>
    <property type="project" value="UniProtKB-UniRule"/>
</dbReference>
<reference evidence="9" key="2">
    <citation type="submission" date="2023-05" db="EMBL/GenBank/DDBJ databases">
        <authorList>
            <consortium name="Lawrence Berkeley National Laboratory"/>
            <person name="Steindorff A."/>
            <person name="Hensen N."/>
            <person name="Bonometti L."/>
            <person name="Westerberg I."/>
            <person name="Brannstrom I.O."/>
            <person name="Guillou S."/>
            <person name="Cros-Aarteil S."/>
            <person name="Calhoun S."/>
            <person name="Haridas S."/>
            <person name="Kuo A."/>
            <person name="Mondo S."/>
            <person name="Pangilinan J."/>
            <person name="Riley R."/>
            <person name="Labutti K."/>
            <person name="Andreopoulos B."/>
            <person name="Lipzen A."/>
            <person name="Chen C."/>
            <person name="Yanf M."/>
            <person name="Daum C."/>
            <person name="Ng V."/>
            <person name="Clum A."/>
            <person name="Ohm R."/>
            <person name="Martin F."/>
            <person name="Silar P."/>
            <person name="Natvig D."/>
            <person name="Lalanne C."/>
            <person name="Gautier V."/>
            <person name="Ament-Velasquez S.L."/>
            <person name="Kruys A."/>
            <person name="Hutchinson M.I."/>
            <person name="Powell A.J."/>
            <person name="Barry K."/>
            <person name="Miller A.N."/>
            <person name="Grigoriev I.V."/>
            <person name="Debuchy R."/>
            <person name="Gladieux P."/>
            <person name="Thoren M.H."/>
            <person name="Johannesson H."/>
        </authorList>
    </citation>
    <scope>NUCLEOTIDE SEQUENCE</scope>
    <source>
        <strain evidence="9">PSN243</strain>
    </source>
</reference>
<dbReference type="Gene3D" id="3.40.532.10">
    <property type="entry name" value="Peptidase C12, ubiquitin carboxyl-terminal hydrolase"/>
    <property type="match status" value="1"/>
</dbReference>
<dbReference type="AlphaFoldDB" id="A0AAV9GHK0"/>
<feature type="domain" description="UCH catalytic" evidence="8">
    <location>
        <begin position="5"/>
        <end position="240"/>
    </location>
</feature>
<evidence type="ECO:0000256" key="6">
    <source>
        <dbReference type="PROSITE-ProRule" id="PRU01393"/>
    </source>
</evidence>
<protein>
    <recommendedName>
        <fullName evidence="7">Ubiquitin carboxyl-terminal hydrolase</fullName>
        <ecNumber evidence="7">3.4.19.12</ecNumber>
    </recommendedName>
</protein>
<accession>A0AAV9GHK0</accession>
<evidence type="ECO:0000256" key="5">
    <source>
        <dbReference type="ARBA" id="ARBA00022807"/>
    </source>
</evidence>
<feature type="site" description="Important for enzyme activity" evidence="6">
    <location>
        <position position="188"/>
    </location>
</feature>
<keyword evidence="2 6" id="KW-0645">Protease</keyword>
<keyword evidence="5 6" id="KW-0788">Thiol protease</keyword>
<comment type="caution">
    <text evidence="9">The sequence shown here is derived from an EMBL/GenBank/DDBJ whole genome shotgun (WGS) entry which is preliminary data.</text>
</comment>
<dbReference type="PRINTS" id="PR00707">
    <property type="entry name" value="UBCTHYDRLASE"/>
</dbReference>
<evidence type="ECO:0000256" key="1">
    <source>
        <dbReference type="ARBA" id="ARBA00000707"/>
    </source>
</evidence>
<evidence type="ECO:0000256" key="7">
    <source>
        <dbReference type="RuleBase" id="RU361215"/>
    </source>
</evidence>
<dbReference type="Proteomes" id="UP001321760">
    <property type="component" value="Unassembled WGS sequence"/>
</dbReference>
<dbReference type="GO" id="GO:0005737">
    <property type="term" value="C:cytoplasm"/>
    <property type="evidence" value="ECO:0007669"/>
    <property type="project" value="TreeGrafter"/>
</dbReference>
<dbReference type="CDD" id="cd09616">
    <property type="entry name" value="Peptidase_C12_UCH_L1_L3"/>
    <property type="match status" value="1"/>
</dbReference>
<feature type="active site" description="Nucleophile" evidence="6">
    <location>
        <position position="98"/>
    </location>
</feature>
<reference evidence="9" key="1">
    <citation type="journal article" date="2023" name="Mol. Phylogenet. Evol.">
        <title>Genome-scale phylogeny and comparative genomics of the fungal order Sordariales.</title>
        <authorList>
            <person name="Hensen N."/>
            <person name="Bonometti L."/>
            <person name="Westerberg I."/>
            <person name="Brannstrom I.O."/>
            <person name="Guillou S."/>
            <person name="Cros-Aarteil S."/>
            <person name="Calhoun S."/>
            <person name="Haridas S."/>
            <person name="Kuo A."/>
            <person name="Mondo S."/>
            <person name="Pangilinan J."/>
            <person name="Riley R."/>
            <person name="LaButti K."/>
            <person name="Andreopoulos B."/>
            <person name="Lipzen A."/>
            <person name="Chen C."/>
            <person name="Yan M."/>
            <person name="Daum C."/>
            <person name="Ng V."/>
            <person name="Clum A."/>
            <person name="Steindorff A."/>
            <person name="Ohm R.A."/>
            <person name="Martin F."/>
            <person name="Silar P."/>
            <person name="Natvig D.O."/>
            <person name="Lalanne C."/>
            <person name="Gautier V."/>
            <person name="Ament-Velasquez S.L."/>
            <person name="Kruys A."/>
            <person name="Hutchinson M.I."/>
            <person name="Powell A.J."/>
            <person name="Barry K."/>
            <person name="Miller A.N."/>
            <person name="Grigoriev I.V."/>
            <person name="Debuchy R."/>
            <person name="Gladieux P."/>
            <person name="Hiltunen Thoren M."/>
            <person name="Johannesson H."/>
        </authorList>
    </citation>
    <scope>NUCLEOTIDE SEQUENCE</scope>
    <source>
        <strain evidence="9">PSN243</strain>
    </source>
</reference>
<evidence type="ECO:0000256" key="2">
    <source>
        <dbReference type="ARBA" id="ARBA00022670"/>
    </source>
</evidence>
<dbReference type="EC" id="3.4.19.12" evidence="7"/>
<evidence type="ECO:0000256" key="4">
    <source>
        <dbReference type="ARBA" id="ARBA00022801"/>
    </source>
</evidence>
<comment type="catalytic activity">
    <reaction evidence="1 6 7">
        <text>Thiol-dependent hydrolysis of ester, thioester, amide, peptide and isopeptide bonds formed by the C-terminal Gly of ubiquitin (a 76-residue protein attached to proteins as an intracellular targeting signal).</text>
        <dbReference type="EC" id="3.4.19.12"/>
    </reaction>
</comment>
<gene>
    <name evidence="9" type="ORF">QBC34DRAFT_354711</name>
</gene>
<keyword evidence="4 6" id="KW-0378">Hydrolase</keyword>
<dbReference type="PANTHER" id="PTHR10589">
    <property type="entry name" value="UBIQUITIN CARBOXYL-TERMINAL HYDROLASE"/>
    <property type="match status" value="1"/>
</dbReference>
<keyword evidence="3 6" id="KW-0833">Ubl conjugation pathway</keyword>
<dbReference type="SUPFAM" id="SSF54001">
    <property type="entry name" value="Cysteine proteinases"/>
    <property type="match status" value="1"/>
</dbReference>
<dbReference type="Pfam" id="PF01088">
    <property type="entry name" value="Peptidase_C12"/>
    <property type="match status" value="1"/>
</dbReference>
<proteinExistence type="inferred from homology"/>
<comment type="similarity">
    <text evidence="6 7">Belongs to the peptidase C12 family.</text>
</comment>
<dbReference type="PANTHER" id="PTHR10589:SF41">
    <property type="entry name" value="UBIQUITIN CARBOXYL-TERMINAL HYDROLASE"/>
    <property type="match status" value="1"/>
</dbReference>
<feature type="site" description="Transition state stabilizer" evidence="6">
    <location>
        <position position="92"/>
    </location>
</feature>